<protein>
    <recommendedName>
        <fullName evidence="1">DUF4340 domain-containing protein</fullName>
    </recommendedName>
</protein>
<dbReference type="AlphaFoldDB" id="A0A1G9QZL9"/>
<evidence type="ECO:0000313" key="2">
    <source>
        <dbReference type="EMBL" id="SDM16492.1"/>
    </source>
</evidence>
<dbReference type="STRING" id="144026.SAMN04488568_1066"/>
<accession>A0A1G9QZL9</accession>
<keyword evidence="3" id="KW-1185">Reference proteome</keyword>
<gene>
    <name evidence="2" type="ORF">SAMN04488568_1066</name>
</gene>
<dbReference type="Proteomes" id="UP000199759">
    <property type="component" value="Unassembled WGS sequence"/>
</dbReference>
<name>A0A1G9QZL9_9PROT</name>
<dbReference type="EMBL" id="FNHG01000006">
    <property type="protein sequence ID" value="SDM16492.1"/>
    <property type="molecule type" value="Genomic_DNA"/>
</dbReference>
<reference evidence="2 3" key="1">
    <citation type="submission" date="2016-10" db="EMBL/GenBank/DDBJ databases">
        <authorList>
            <person name="de Groot N.N."/>
        </authorList>
    </citation>
    <scope>NUCLEOTIDE SEQUENCE [LARGE SCALE GENOMIC DNA]</scope>
    <source>
        <strain evidence="2 3">DSM 16077</strain>
    </source>
</reference>
<sequence>MSRPMDRQRLRQLVITGGAAILLLAAGAGSIAIQIQRDWRPDVSGPVLPDWSASVANAREIEITGPEDHFTLTRSDAGWVMPSRDDHPVIPERLAELDAFLADLSYVGARTADPAKHARLELAEAGQPGSGTRLTVRGADGAVLTDILIGAARNGRVYLRFPDRPRSYAAQLSGGAAVIPAIALADGWIDLDFLALDTTDIARTLITPERGPAYVFERAGRSARNFSLREPGGWRPITAGAGNGPSAALSRIRFRDVRRADRLRGEPVGRHVEETFSGLRVSLEILALGETRWAVISAVAVTDGGQVAADAINARTAGWAYLLSDLSLNRLLRPLDEIADDTGASHASEPADDTGQ</sequence>
<feature type="domain" description="DUF4340" evidence="1">
    <location>
        <begin position="79"/>
        <end position="223"/>
    </location>
</feature>
<dbReference type="RefSeq" id="WP_091768708.1">
    <property type="nucleotide sequence ID" value="NZ_FNHG01000006.1"/>
</dbReference>
<evidence type="ECO:0000313" key="3">
    <source>
        <dbReference type="Proteomes" id="UP000199759"/>
    </source>
</evidence>
<dbReference type="OrthoDB" id="7359157at2"/>
<evidence type="ECO:0000259" key="1">
    <source>
        <dbReference type="Pfam" id="PF14238"/>
    </source>
</evidence>
<organism evidence="2 3">
    <name type="scientific">Maricaulis salignorans</name>
    <dbReference type="NCBI Taxonomy" id="144026"/>
    <lineage>
        <taxon>Bacteria</taxon>
        <taxon>Pseudomonadati</taxon>
        <taxon>Pseudomonadota</taxon>
        <taxon>Alphaproteobacteria</taxon>
        <taxon>Maricaulales</taxon>
        <taxon>Maricaulaceae</taxon>
        <taxon>Maricaulis</taxon>
    </lineage>
</organism>
<dbReference type="Pfam" id="PF14238">
    <property type="entry name" value="DUF4340"/>
    <property type="match status" value="1"/>
</dbReference>
<dbReference type="InterPro" id="IPR025641">
    <property type="entry name" value="DUF4340"/>
</dbReference>
<proteinExistence type="predicted"/>